<dbReference type="Proteomes" id="UP000007110">
    <property type="component" value="Unassembled WGS sequence"/>
</dbReference>
<keyword evidence="5" id="KW-1185">Reference proteome</keyword>
<dbReference type="EnsemblMetazoa" id="XM_030989764">
    <property type="protein sequence ID" value="XP_030845624"/>
    <property type="gene ID" value="LOC593126"/>
</dbReference>
<dbReference type="GeneID" id="593126"/>
<dbReference type="GO" id="GO:0043066">
    <property type="term" value="P:negative regulation of apoptotic process"/>
    <property type="evidence" value="ECO:0000318"/>
    <property type="project" value="GO_Central"/>
</dbReference>
<dbReference type="OMA" id="RCIKFLA"/>
<dbReference type="Pfam" id="PF05918">
    <property type="entry name" value="API5"/>
    <property type="match status" value="1"/>
</dbReference>
<dbReference type="GO" id="GO:0003723">
    <property type="term" value="F:RNA binding"/>
    <property type="evidence" value="ECO:0000318"/>
    <property type="project" value="GO_Central"/>
</dbReference>
<proteinExistence type="inferred from homology"/>
<dbReference type="FunFam" id="1.25.10.10:FF:001577">
    <property type="entry name" value="Uncharacterized protein"/>
    <property type="match status" value="1"/>
</dbReference>
<name>A0A7M7P3J2_STRPU</name>
<dbReference type="InterPro" id="IPR016024">
    <property type="entry name" value="ARM-type_fold"/>
</dbReference>
<reference evidence="4" key="2">
    <citation type="submission" date="2021-01" db="UniProtKB">
        <authorList>
            <consortium name="EnsemblMetazoa"/>
        </authorList>
    </citation>
    <scope>IDENTIFICATION</scope>
</reference>
<dbReference type="AlphaFoldDB" id="A0A7M7P3J2"/>
<dbReference type="RefSeq" id="XP_030845624.1">
    <property type="nucleotide sequence ID" value="XM_030989764.1"/>
</dbReference>
<evidence type="ECO:0000256" key="2">
    <source>
        <dbReference type="ARBA" id="ARBA00022703"/>
    </source>
</evidence>
<dbReference type="SUPFAM" id="SSF48371">
    <property type="entry name" value="ARM repeat"/>
    <property type="match status" value="1"/>
</dbReference>
<organism evidence="4 5">
    <name type="scientific">Strongylocentrotus purpuratus</name>
    <name type="common">Purple sea urchin</name>
    <dbReference type="NCBI Taxonomy" id="7668"/>
    <lineage>
        <taxon>Eukaryota</taxon>
        <taxon>Metazoa</taxon>
        <taxon>Echinodermata</taxon>
        <taxon>Eleutherozoa</taxon>
        <taxon>Echinozoa</taxon>
        <taxon>Echinoidea</taxon>
        <taxon>Euechinoidea</taxon>
        <taxon>Echinacea</taxon>
        <taxon>Camarodonta</taxon>
        <taxon>Echinidea</taxon>
        <taxon>Strongylocentrotidae</taxon>
        <taxon>Strongylocentrotus</taxon>
    </lineage>
</organism>
<reference evidence="5" key="1">
    <citation type="submission" date="2015-02" db="EMBL/GenBank/DDBJ databases">
        <title>Genome sequencing for Strongylocentrotus purpuratus.</title>
        <authorList>
            <person name="Murali S."/>
            <person name="Liu Y."/>
            <person name="Vee V."/>
            <person name="English A."/>
            <person name="Wang M."/>
            <person name="Skinner E."/>
            <person name="Han Y."/>
            <person name="Muzny D.M."/>
            <person name="Worley K.C."/>
            <person name="Gibbs R.A."/>
        </authorList>
    </citation>
    <scope>NUCLEOTIDE SEQUENCE</scope>
</reference>
<feature type="region of interest" description="Disordered" evidence="3">
    <location>
        <begin position="276"/>
        <end position="299"/>
    </location>
</feature>
<dbReference type="GO" id="GO:0006915">
    <property type="term" value="P:apoptotic process"/>
    <property type="evidence" value="ECO:0007669"/>
    <property type="project" value="UniProtKB-KW"/>
</dbReference>
<dbReference type="OrthoDB" id="19224at2759"/>
<sequence length="572" mass="63388">MVSIEQLYKDYEVLAEAGADAGQHESSYASILSAVGGDSPQKQLAGQFIPKFFKYFPSLAEQAINAQLDLCEDDVSMIRRQAIKELPNLCRDSADHLLRIADVLTQLLQSDDLPELNIVRSALMALYNIDSKGTLGGLFNQILSGDDKVRDRAIKFLNNKIQTLPPDRITKEVEEFLVEKTKEVLVDVTGEEFVIFMKLLTGLSSMQTLLGRKQLLDLVTEQADLSSDFQHTDSDSVDRLMQCIRQAMPFFSKNVQSTAFVSYICERVLPNLTSLASAPDENGASGEEKKDKEKDSNSGGAKLEMLKLLAEMAANCGDLPAEPHIANLFSTLVEYMPLPPAAESEDSENTPASEGPQLQFSYVECLMYTFHQLARKHPEYLTSEEDTVPERLKDFRLRLQYFARGVQLYKRQLRLALEGKVGDQLKTDENKLKVVALRITSNIDLLTKDLFHNPPSYKSTVILSWRPVTKQPSSPKEQPGQKRSNITPISFPEGVAPAKKKSQNRGGGGGQKRSNRGMYAPPGGKYSQKAGSAPGGGDANYGDNYGGMQGYQNQQGRGGYGRTRGRGRGRYY</sequence>
<comment type="similarity">
    <text evidence="1">Belongs to the API5 family.</text>
</comment>
<protein>
    <recommendedName>
        <fullName evidence="6">Apoptosis inhibitor 5</fullName>
    </recommendedName>
</protein>
<evidence type="ECO:0000313" key="5">
    <source>
        <dbReference type="Proteomes" id="UP000007110"/>
    </source>
</evidence>
<dbReference type="GO" id="GO:0005634">
    <property type="term" value="C:nucleus"/>
    <property type="evidence" value="ECO:0000318"/>
    <property type="project" value="GO_Central"/>
</dbReference>
<dbReference type="PANTHER" id="PTHR12758">
    <property type="entry name" value="APOPTOSIS INHIBITOR 5-RELATED"/>
    <property type="match status" value="1"/>
</dbReference>
<accession>A0A7M7P3J2</accession>
<feature type="compositionally biased region" description="Basic and acidic residues" evidence="3">
    <location>
        <begin position="286"/>
        <end position="296"/>
    </location>
</feature>
<evidence type="ECO:0000256" key="3">
    <source>
        <dbReference type="SAM" id="MobiDB-lite"/>
    </source>
</evidence>
<feature type="compositionally biased region" description="Gly residues" evidence="3">
    <location>
        <begin position="533"/>
        <end position="549"/>
    </location>
</feature>
<feature type="compositionally biased region" description="Polar residues" evidence="3">
    <location>
        <begin position="470"/>
        <end position="488"/>
    </location>
</feature>
<dbReference type="InterPro" id="IPR011989">
    <property type="entry name" value="ARM-like"/>
</dbReference>
<dbReference type="KEGG" id="spu:593126"/>
<evidence type="ECO:0008006" key="6">
    <source>
        <dbReference type="Google" id="ProtNLM"/>
    </source>
</evidence>
<feature type="region of interest" description="Disordered" evidence="3">
    <location>
        <begin position="469"/>
        <end position="572"/>
    </location>
</feature>
<dbReference type="PANTHER" id="PTHR12758:SF19">
    <property type="entry name" value="APOPTOSIS INHIBITOR 5"/>
    <property type="match status" value="1"/>
</dbReference>
<evidence type="ECO:0000313" key="4">
    <source>
        <dbReference type="EnsemblMetazoa" id="XP_030845624"/>
    </source>
</evidence>
<dbReference type="InParanoid" id="A0A7M7P3J2"/>
<feature type="compositionally biased region" description="Basic residues" evidence="3">
    <location>
        <begin position="563"/>
        <end position="572"/>
    </location>
</feature>
<dbReference type="Gene3D" id="1.25.10.10">
    <property type="entry name" value="Leucine-rich Repeat Variant"/>
    <property type="match status" value="1"/>
</dbReference>
<dbReference type="FunCoup" id="A0A7M7P3J2">
    <property type="interactions" value="2590"/>
</dbReference>
<evidence type="ECO:0000256" key="1">
    <source>
        <dbReference type="ARBA" id="ARBA00009515"/>
    </source>
</evidence>
<dbReference type="InterPro" id="IPR008383">
    <property type="entry name" value="API5"/>
</dbReference>
<keyword evidence="2" id="KW-0053">Apoptosis</keyword>